<organism evidence="4 5">
    <name type="scientific">Mycolicibacterium hodleri</name>
    <dbReference type="NCBI Taxonomy" id="49897"/>
    <lineage>
        <taxon>Bacteria</taxon>
        <taxon>Bacillati</taxon>
        <taxon>Actinomycetota</taxon>
        <taxon>Actinomycetes</taxon>
        <taxon>Mycobacteriales</taxon>
        <taxon>Mycobacteriaceae</taxon>
        <taxon>Mycolicibacterium</taxon>
    </lineage>
</organism>
<reference evidence="4 5" key="1">
    <citation type="journal article" date="2019" name="Environ. Microbiol.">
        <title>Species interactions and distinct microbial communities in high Arctic permafrost affected cryosols are associated with the CH4 and CO2 gas fluxes.</title>
        <authorList>
            <person name="Altshuler I."/>
            <person name="Hamel J."/>
            <person name="Turney S."/>
            <person name="Magnuson E."/>
            <person name="Levesque R."/>
            <person name="Greer C."/>
            <person name="Whyte L.G."/>
        </authorList>
    </citation>
    <scope>NUCLEOTIDE SEQUENCE [LARGE SCALE GENOMIC DNA]</scope>
    <source>
        <strain evidence="4 5">S5.20</strain>
    </source>
</reference>
<evidence type="ECO:0000313" key="4">
    <source>
        <dbReference type="EMBL" id="TPG36741.1"/>
    </source>
</evidence>
<dbReference type="PANTHER" id="PTHR30055">
    <property type="entry name" value="HTH-TYPE TRANSCRIPTIONAL REGULATOR RUTR"/>
    <property type="match status" value="1"/>
</dbReference>
<evidence type="ECO:0000313" key="5">
    <source>
        <dbReference type="Proteomes" id="UP000320095"/>
    </source>
</evidence>
<comment type="caution">
    <text evidence="4">The sequence shown here is derived from an EMBL/GenBank/DDBJ whole genome shotgun (WGS) entry which is preliminary data.</text>
</comment>
<dbReference type="SUPFAM" id="SSF46689">
    <property type="entry name" value="Homeodomain-like"/>
    <property type="match status" value="1"/>
</dbReference>
<accession>A0A502EK82</accession>
<dbReference type="InterPro" id="IPR001647">
    <property type="entry name" value="HTH_TetR"/>
</dbReference>
<dbReference type="GO" id="GO:0003700">
    <property type="term" value="F:DNA-binding transcription factor activity"/>
    <property type="evidence" value="ECO:0007669"/>
    <property type="project" value="TreeGrafter"/>
</dbReference>
<sequence>MRSQTDRRPPQRSDHRREAILDALDRWLQESSLDAINIAEISKQAGLTRSAFYFYFENKGAAVAALMERILDATFAVNDAFTAASDPPRQRIYSMLEGFFSMCEEHRQLIRAVLEARGSNAMVRDIWDDARESFVESVAAMIRADRSAGRAPDGLDAEVLASVLLEFNDRLLERLALGGSLSRQQLMDGAATVWLNSIFGASPPPDRSEDRCVGVTSVTSH</sequence>
<dbReference type="PANTHER" id="PTHR30055:SF184">
    <property type="entry name" value="HTH-TYPE TRANSCRIPTIONAL REGULATOR ETHR"/>
    <property type="match status" value="1"/>
</dbReference>
<dbReference type="InterPro" id="IPR009057">
    <property type="entry name" value="Homeodomain-like_sf"/>
</dbReference>
<evidence type="ECO:0000256" key="2">
    <source>
        <dbReference type="PROSITE-ProRule" id="PRU00335"/>
    </source>
</evidence>
<dbReference type="Pfam" id="PF21313">
    <property type="entry name" value="EthR_C"/>
    <property type="match status" value="1"/>
</dbReference>
<dbReference type="GO" id="GO:0000976">
    <property type="term" value="F:transcription cis-regulatory region binding"/>
    <property type="evidence" value="ECO:0007669"/>
    <property type="project" value="TreeGrafter"/>
</dbReference>
<dbReference type="Pfam" id="PF00440">
    <property type="entry name" value="TetR_N"/>
    <property type="match status" value="1"/>
</dbReference>
<dbReference type="InterPro" id="IPR050109">
    <property type="entry name" value="HTH-type_TetR-like_transc_reg"/>
</dbReference>
<feature type="domain" description="HTH tetR-type" evidence="3">
    <location>
        <begin position="14"/>
        <end position="74"/>
    </location>
</feature>
<gene>
    <name evidence="4" type="ORF">EAH80_02060</name>
</gene>
<dbReference type="Gene3D" id="1.10.10.60">
    <property type="entry name" value="Homeodomain-like"/>
    <property type="match status" value="1"/>
</dbReference>
<keyword evidence="1 2" id="KW-0238">DNA-binding</keyword>
<dbReference type="OrthoDB" id="5242520at2"/>
<name>A0A502EK82_9MYCO</name>
<dbReference type="SUPFAM" id="SSF48498">
    <property type="entry name" value="Tetracyclin repressor-like, C-terminal domain"/>
    <property type="match status" value="1"/>
</dbReference>
<dbReference type="EMBL" id="RCZG01000001">
    <property type="protein sequence ID" value="TPG36741.1"/>
    <property type="molecule type" value="Genomic_DNA"/>
</dbReference>
<keyword evidence="5" id="KW-1185">Reference proteome</keyword>
<dbReference type="Proteomes" id="UP000320095">
    <property type="component" value="Unassembled WGS sequence"/>
</dbReference>
<evidence type="ECO:0000259" key="3">
    <source>
        <dbReference type="PROSITE" id="PS50977"/>
    </source>
</evidence>
<dbReference type="InterPro" id="IPR036271">
    <property type="entry name" value="Tet_transcr_reg_TetR-rel_C_sf"/>
</dbReference>
<dbReference type="InterPro" id="IPR049397">
    <property type="entry name" value="EthR_C"/>
</dbReference>
<dbReference type="AlphaFoldDB" id="A0A502EK82"/>
<dbReference type="RefSeq" id="WP_140687569.1">
    <property type="nucleotide sequence ID" value="NZ_RCZG01000001.1"/>
</dbReference>
<feature type="DNA-binding region" description="H-T-H motif" evidence="2">
    <location>
        <begin position="37"/>
        <end position="56"/>
    </location>
</feature>
<dbReference type="Gene3D" id="1.10.357.10">
    <property type="entry name" value="Tetracycline Repressor, domain 2"/>
    <property type="match status" value="1"/>
</dbReference>
<proteinExistence type="predicted"/>
<dbReference type="PROSITE" id="PS50977">
    <property type="entry name" value="HTH_TETR_2"/>
    <property type="match status" value="1"/>
</dbReference>
<evidence type="ECO:0000256" key="1">
    <source>
        <dbReference type="ARBA" id="ARBA00023125"/>
    </source>
</evidence>
<protein>
    <submittedName>
        <fullName evidence="4">TetR/AcrR family transcriptional regulator</fullName>
    </submittedName>
</protein>